<comment type="catalytic activity">
    <reaction evidence="5 6">
        <text>adenine + H2O + H(+) = hypoxanthine + NH4(+)</text>
        <dbReference type="Rhea" id="RHEA:23688"/>
        <dbReference type="ChEBI" id="CHEBI:15377"/>
        <dbReference type="ChEBI" id="CHEBI:15378"/>
        <dbReference type="ChEBI" id="CHEBI:16708"/>
        <dbReference type="ChEBI" id="CHEBI:17368"/>
        <dbReference type="ChEBI" id="CHEBI:28938"/>
        <dbReference type="EC" id="3.5.4.2"/>
    </reaction>
</comment>
<keyword evidence="4 6" id="KW-0464">Manganese</keyword>
<dbReference type="CDD" id="cd01295">
    <property type="entry name" value="AdeC"/>
    <property type="match status" value="1"/>
</dbReference>
<dbReference type="HAMAP" id="MF_01518">
    <property type="entry name" value="Adenine_deamin"/>
    <property type="match status" value="1"/>
</dbReference>
<dbReference type="Gene3D" id="2.30.40.10">
    <property type="entry name" value="Urease, subunit C, domain 1"/>
    <property type="match status" value="1"/>
</dbReference>
<evidence type="ECO:0000256" key="4">
    <source>
        <dbReference type="ARBA" id="ARBA00023211"/>
    </source>
</evidence>
<accession>A0A926D0X4</accession>
<name>A0A926D0X4_9FIRM</name>
<dbReference type="Proteomes" id="UP000654279">
    <property type="component" value="Unassembled WGS sequence"/>
</dbReference>
<evidence type="ECO:0000256" key="2">
    <source>
        <dbReference type="ARBA" id="ARBA00012782"/>
    </source>
</evidence>
<dbReference type="Pfam" id="PF13382">
    <property type="entry name" value="Adenine_deam_C"/>
    <property type="match status" value="1"/>
</dbReference>
<evidence type="ECO:0000313" key="10">
    <source>
        <dbReference type="Proteomes" id="UP000654279"/>
    </source>
</evidence>
<feature type="domain" description="Amidohydrolase-related" evidence="7">
    <location>
        <begin position="76"/>
        <end position="358"/>
    </location>
</feature>
<reference evidence="9" key="1">
    <citation type="submission" date="2020-08" db="EMBL/GenBank/DDBJ databases">
        <title>Genome public.</title>
        <authorList>
            <person name="Liu C."/>
            <person name="Sun Q."/>
        </authorList>
    </citation>
    <scope>NUCLEOTIDE SEQUENCE</scope>
    <source>
        <strain evidence="9">NSJ-44</strain>
    </source>
</reference>
<dbReference type="PANTHER" id="PTHR11113:SF2">
    <property type="entry name" value="ADENINE DEAMINASE"/>
    <property type="match status" value="1"/>
</dbReference>
<dbReference type="SUPFAM" id="SSF51556">
    <property type="entry name" value="Metallo-dependent hydrolases"/>
    <property type="match status" value="1"/>
</dbReference>
<keyword evidence="3 6" id="KW-0378">Hydrolase</keyword>
<evidence type="ECO:0000256" key="3">
    <source>
        <dbReference type="ARBA" id="ARBA00022801"/>
    </source>
</evidence>
<evidence type="ECO:0000256" key="5">
    <source>
        <dbReference type="ARBA" id="ARBA00047720"/>
    </source>
</evidence>
<evidence type="ECO:0000259" key="7">
    <source>
        <dbReference type="Pfam" id="PF01979"/>
    </source>
</evidence>
<evidence type="ECO:0000256" key="6">
    <source>
        <dbReference type="HAMAP-Rule" id="MF_01518"/>
    </source>
</evidence>
<comment type="caution">
    <text evidence="9">The sequence shown here is derived from an EMBL/GenBank/DDBJ whole genome shotgun (WGS) entry which is preliminary data.</text>
</comment>
<organism evidence="9 10">
    <name type="scientific">Luoshenia tenuis</name>
    <dbReference type="NCBI Taxonomy" id="2763654"/>
    <lineage>
        <taxon>Bacteria</taxon>
        <taxon>Bacillati</taxon>
        <taxon>Bacillota</taxon>
        <taxon>Clostridia</taxon>
        <taxon>Christensenellales</taxon>
        <taxon>Christensenellaceae</taxon>
        <taxon>Luoshenia</taxon>
    </lineage>
</organism>
<dbReference type="GO" id="GO:0000034">
    <property type="term" value="F:adenine deaminase activity"/>
    <property type="evidence" value="ECO:0007669"/>
    <property type="project" value="UniProtKB-UniRule"/>
</dbReference>
<comment type="cofactor">
    <cofactor evidence="6">
        <name>Mn(2+)</name>
        <dbReference type="ChEBI" id="CHEBI:29035"/>
    </cofactor>
</comment>
<comment type="similarity">
    <text evidence="1 6">Belongs to the metallo-dependent hydrolases superfamily. Adenine deaminase family.</text>
</comment>
<protein>
    <recommendedName>
        <fullName evidence="2 6">Adenine deaminase</fullName>
        <shortName evidence="6">Adenase</shortName>
        <shortName evidence="6">Adenine aminase</shortName>
        <ecNumber evidence="2 6">3.5.4.2</ecNumber>
    </recommendedName>
</protein>
<dbReference type="Pfam" id="PF01979">
    <property type="entry name" value="Amidohydro_1"/>
    <property type="match status" value="1"/>
</dbReference>
<dbReference type="GO" id="GO:0006146">
    <property type="term" value="P:adenine catabolic process"/>
    <property type="evidence" value="ECO:0007669"/>
    <property type="project" value="InterPro"/>
</dbReference>
<dbReference type="InterPro" id="IPR006679">
    <property type="entry name" value="Adenine_deam"/>
</dbReference>
<dbReference type="Gene3D" id="3.20.20.140">
    <property type="entry name" value="Metal-dependent hydrolases"/>
    <property type="match status" value="1"/>
</dbReference>
<dbReference type="AlphaFoldDB" id="A0A926D0X4"/>
<dbReference type="SUPFAM" id="SSF51338">
    <property type="entry name" value="Composite domain of metallo-dependent hydrolases"/>
    <property type="match status" value="1"/>
</dbReference>
<dbReference type="RefSeq" id="WP_249285468.1">
    <property type="nucleotide sequence ID" value="NZ_JACRSO010000003.1"/>
</dbReference>
<evidence type="ECO:0000256" key="1">
    <source>
        <dbReference type="ARBA" id="ARBA00006773"/>
    </source>
</evidence>
<evidence type="ECO:0000313" key="9">
    <source>
        <dbReference type="EMBL" id="MBC8529494.1"/>
    </source>
</evidence>
<gene>
    <name evidence="6 9" type="primary">ade</name>
    <name evidence="9" type="ORF">H8699_08655</name>
</gene>
<dbReference type="InterPro" id="IPR011059">
    <property type="entry name" value="Metal-dep_hydrolase_composite"/>
</dbReference>
<proteinExistence type="inferred from homology"/>
<keyword evidence="10" id="KW-1185">Reference proteome</keyword>
<dbReference type="InterPro" id="IPR006680">
    <property type="entry name" value="Amidohydro-rel"/>
</dbReference>
<dbReference type="EC" id="3.5.4.2" evidence="2 6"/>
<sequence>MLETYTEKAGARLREKQRILSVAAGREKADLVFKNARYVNVFSNEICRADIALAQGQIAGIGRYSGRQEIDASEKIILPGFLDAHVHLESSLLLPGAFAGAVLPHGTTTVIADPHEIANVMGTAGIQYMLEATQGLPVDVRFMLPSCVPATPLDEAGAVLDAGELEPFYAHPRVQGLGEMMDYPGILEGKARTLEKVVDAQAHGMRIDGHAPDLAPHALNAYVAAGIYSDHECHDLEDAMQKLRRGQFIMIREGTAARNLEALSPLLCQQYAQRCMFCTDDCHVNEVRARGHIDHILRRAIALGADPVAAVKAASFNAAQYFGLNDRGAIAPGYRADLVMIDDFESLKVERVWIKGQLWAQDGVARDFTPPAVSPGLERHARDTFHLKQLSAEDFAHSGPLGVIGMMGGEITTLDAGCARDIDLNQDILKIALVERHSNTGHIGLGFLKGYGLRAGAVATSIAHDAHNIVAVGENEADIAAAVNCVAELGGGIVVLRDGNVLAQLALPVAGLMSDGACAKVDEELALAKKAARALGVSDGIDPFMTLSFMALPVIPALRLTTRGVFDVRQGKMV</sequence>
<evidence type="ECO:0000259" key="8">
    <source>
        <dbReference type="Pfam" id="PF13382"/>
    </source>
</evidence>
<dbReference type="InterPro" id="IPR026912">
    <property type="entry name" value="Adenine_deam_C"/>
</dbReference>
<dbReference type="PANTHER" id="PTHR11113">
    <property type="entry name" value="N-ACETYLGLUCOSAMINE-6-PHOSPHATE DEACETYLASE"/>
    <property type="match status" value="1"/>
</dbReference>
<dbReference type="InterPro" id="IPR032466">
    <property type="entry name" value="Metal_Hydrolase"/>
</dbReference>
<dbReference type="NCBIfam" id="TIGR01178">
    <property type="entry name" value="ade"/>
    <property type="match status" value="1"/>
</dbReference>
<feature type="domain" description="Adenine deaminase C-terminal" evidence="8">
    <location>
        <begin position="421"/>
        <end position="570"/>
    </location>
</feature>
<dbReference type="EMBL" id="JACRSO010000003">
    <property type="protein sequence ID" value="MBC8529494.1"/>
    <property type="molecule type" value="Genomic_DNA"/>
</dbReference>